<keyword evidence="9" id="KW-1185">Reference proteome</keyword>
<protein>
    <recommendedName>
        <fullName evidence="7">Importin N-terminal domain-containing protein</fullName>
    </recommendedName>
</protein>
<keyword evidence="3" id="KW-0813">Transport</keyword>
<dbReference type="InterPro" id="IPR001494">
    <property type="entry name" value="Importin-beta_N"/>
</dbReference>
<keyword evidence="5" id="KW-0653">Protein transport</keyword>
<dbReference type="Pfam" id="PF03810">
    <property type="entry name" value="IBN_N"/>
    <property type="match status" value="1"/>
</dbReference>
<organism evidence="8 9">
    <name type="scientific">Pythium oligandrum</name>
    <name type="common">Mycoparasitic fungus</name>
    <dbReference type="NCBI Taxonomy" id="41045"/>
    <lineage>
        <taxon>Eukaryota</taxon>
        <taxon>Sar</taxon>
        <taxon>Stramenopiles</taxon>
        <taxon>Oomycota</taxon>
        <taxon>Peronosporomycetes</taxon>
        <taxon>Pythiales</taxon>
        <taxon>Pythiaceae</taxon>
        <taxon>Pythium</taxon>
    </lineage>
</organism>
<dbReference type="GO" id="GO:0005829">
    <property type="term" value="C:cytosol"/>
    <property type="evidence" value="ECO:0007669"/>
    <property type="project" value="TreeGrafter"/>
</dbReference>
<comment type="subcellular location">
    <subcellularLocation>
        <location evidence="2">Cytoplasm</location>
    </subcellularLocation>
    <subcellularLocation>
        <location evidence="1">Nucleus</location>
    </subcellularLocation>
</comment>
<dbReference type="EMBL" id="SPLM01000007">
    <property type="protein sequence ID" value="TMW66813.1"/>
    <property type="molecule type" value="Genomic_DNA"/>
</dbReference>
<dbReference type="InterPro" id="IPR016024">
    <property type="entry name" value="ARM-type_fold"/>
</dbReference>
<dbReference type="SMART" id="SM00913">
    <property type="entry name" value="IBN_N"/>
    <property type="match status" value="1"/>
</dbReference>
<evidence type="ECO:0000313" key="8">
    <source>
        <dbReference type="EMBL" id="TMW66813.1"/>
    </source>
</evidence>
<accession>A0A8K1CPV1</accession>
<dbReference type="OrthoDB" id="760868at2759"/>
<evidence type="ECO:0000313" key="9">
    <source>
        <dbReference type="Proteomes" id="UP000794436"/>
    </source>
</evidence>
<evidence type="ECO:0000256" key="5">
    <source>
        <dbReference type="ARBA" id="ARBA00022927"/>
    </source>
</evidence>
<proteinExistence type="predicted"/>
<keyword evidence="6" id="KW-0539">Nucleus</keyword>
<sequence>MDAQQLHNILLHTFSTDNAARQAAEAQIANLHNVRGSLLLLIQITVEESVAREIRQAAAVSLKNLVNRYWEGDHVNGEFVRVIPEDERAVSRQNALEALFVTHDNSLRSLLAETVSYIARIDFPENWPNLIEVIVQNIQSGDAKRIINALLALRRVVKNFEYRADERMAPLHVLAEKIFPMLREMFAQLLTNNSLEAAMMMHLILKTYWSCVKAHLTPHLATVENVLAWNELFRAVIAKPLPEAHEGAEPAGQPTDEEERENWPWWKIKKWSLQIICRFYTRYGNPKRVEDEYSAMSEVYRSQVAPGLLACILEALSLRKNGRFCSDRVVQLSLVFLQEAVDSSVTYKLIKPHLPFLLFEVIHPVLCLTPKDLKLWAEDPHEFVRKTNDVFEDFLNPVYAAANLLADLCTKRGKDCLSNVLMFYTNVLTTYLSQPESERDYIQKDAALHALFSLDGVLTKSKAHKAQVETMITTHILPEFKNPHGFLRLRACKLFSRKYIEAIRFRDEQTLVQIVNGMLDCMFDPELPVRIEAAKTIRFVVQYPHSDTVLEVLQPRLPQILEQFFNLMDEIGNDEVVIALEQIIDKFADQIGPFSLQLIAKFVEFFQQFTVAGEEDEDACLAAVSCLDAINTILVSVHNHPELYPLMVPSLAPILEKVLTDFDYVEYMESGLEIFGSLAYCCNKIPPQLWALFPLIFTCFDDFAADYLPNFVHVIDNFVGRDIDTFVAGVYTDKSGVQKRYVDLVVGMAQRVLEDKAAQEVDICAATRLLYSLLHNLFGKVDDLVYEMVRLGASRLASDEMGDGAVRTLLGLIASLLHYNPLLTVEALEHLQATQGVFTLWMSKLSLLESPLDRKLFVLGVMSLLKLPVDKVPAVLRPHMKHVIQEAMKVLGEAIQNPEAGIHDDEDEEEGDEQLEQLLDAGGYSSDQDAEDVYDDDYMAILKQLREEANYDGMYDDDGDEDYVSLLDEIDEVEFFLGTLQAFAQTNAADYQSLQLEADPQAQQLLAFFSEEHTRRQERKAQRAQEQA</sequence>
<keyword evidence="4" id="KW-0963">Cytoplasm</keyword>
<dbReference type="PROSITE" id="PS50166">
    <property type="entry name" value="IMPORTIN_B_NT"/>
    <property type="match status" value="1"/>
</dbReference>
<dbReference type="SUPFAM" id="SSF48371">
    <property type="entry name" value="ARM repeat"/>
    <property type="match status" value="1"/>
</dbReference>
<evidence type="ECO:0000259" key="7">
    <source>
        <dbReference type="PROSITE" id="PS50166"/>
    </source>
</evidence>
<dbReference type="InterPro" id="IPR011989">
    <property type="entry name" value="ARM-like"/>
</dbReference>
<dbReference type="GO" id="GO:0006606">
    <property type="term" value="P:protein import into nucleus"/>
    <property type="evidence" value="ECO:0007669"/>
    <property type="project" value="TreeGrafter"/>
</dbReference>
<dbReference type="GO" id="GO:0031267">
    <property type="term" value="F:small GTPase binding"/>
    <property type="evidence" value="ECO:0007669"/>
    <property type="project" value="InterPro"/>
</dbReference>
<feature type="domain" description="Importin N-terminal" evidence="7">
    <location>
        <begin position="24"/>
        <end position="101"/>
    </location>
</feature>
<evidence type="ECO:0000256" key="2">
    <source>
        <dbReference type="ARBA" id="ARBA00004496"/>
    </source>
</evidence>
<gene>
    <name evidence="8" type="ORF">Poli38472_014125</name>
</gene>
<dbReference type="Gene3D" id="1.25.10.10">
    <property type="entry name" value="Leucine-rich Repeat Variant"/>
    <property type="match status" value="1"/>
</dbReference>
<reference evidence="8" key="1">
    <citation type="submission" date="2019-03" db="EMBL/GenBank/DDBJ databases">
        <title>Long read genome sequence of the mycoparasitic Pythium oligandrum ATCC 38472 isolated from sugarbeet rhizosphere.</title>
        <authorList>
            <person name="Gaulin E."/>
        </authorList>
    </citation>
    <scope>NUCLEOTIDE SEQUENCE</scope>
    <source>
        <strain evidence="8">ATCC 38472_TT</strain>
    </source>
</reference>
<dbReference type="PANTHER" id="PTHR10997:SF18">
    <property type="entry name" value="D-IMPORTIN 7_RANBP7"/>
    <property type="match status" value="1"/>
</dbReference>
<dbReference type="GO" id="GO:0005635">
    <property type="term" value="C:nuclear envelope"/>
    <property type="evidence" value="ECO:0007669"/>
    <property type="project" value="TreeGrafter"/>
</dbReference>
<comment type="caution">
    <text evidence="8">The sequence shown here is derived from an EMBL/GenBank/DDBJ whole genome shotgun (WGS) entry which is preliminary data.</text>
</comment>
<evidence type="ECO:0000256" key="6">
    <source>
        <dbReference type="ARBA" id="ARBA00023242"/>
    </source>
</evidence>
<dbReference type="Proteomes" id="UP000794436">
    <property type="component" value="Unassembled WGS sequence"/>
</dbReference>
<evidence type="ECO:0000256" key="1">
    <source>
        <dbReference type="ARBA" id="ARBA00004123"/>
    </source>
</evidence>
<evidence type="ECO:0000256" key="3">
    <source>
        <dbReference type="ARBA" id="ARBA00022448"/>
    </source>
</evidence>
<dbReference type="PANTHER" id="PTHR10997">
    <property type="entry name" value="IMPORTIN-7, 8, 11"/>
    <property type="match status" value="1"/>
</dbReference>
<dbReference type="AlphaFoldDB" id="A0A8K1CPV1"/>
<evidence type="ECO:0000256" key="4">
    <source>
        <dbReference type="ARBA" id="ARBA00022490"/>
    </source>
</evidence>
<name>A0A8K1CPV1_PYTOL</name>